<comment type="similarity">
    <text evidence="2">Belongs to the pyrimidine 5'-nucleotidase family.</text>
</comment>
<evidence type="ECO:0000256" key="6">
    <source>
        <dbReference type="ARBA" id="ARBA00022801"/>
    </source>
</evidence>
<evidence type="ECO:0000313" key="9">
    <source>
        <dbReference type="EMBL" id="CAD8416775.1"/>
    </source>
</evidence>
<dbReference type="Gene3D" id="1.10.150.340">
    <property type="entry name" value="Pyrimidine 5'-nucleotidase (UMPH-1), N-terminal domain"/>
    <property type="match status" value="1"/>
</dbReference>
<dbReference type="InterPro" id="IPR036412">
    <property type="entry name" value="HAD-like_sf"/>
</dbReference>
<keyword evidence="4" id="KW-0479">Metal-binding</keyword>
<dbReference type="PANTHER" id="PTHR13045">
    <property type="entry name" value="5'-NUCLEOTIDASE"/>
    <property type="match status" value="1"/>
</dbReference>
<dbReference type="AlphaFoldDB" id="A0A7S0CAN0"/>
<evidence type="ECO:0000256" key="1">
    <source>
        <dbReference type="ARBA" id="ARBA00000815"/>
    </source>
</evidence>
<organism evidence="9">
    <name type="scientific">Proboscia inermis</name>
    <dbReference type="NCBI Taxonomy" id="420281"/>
    <lineage>
        <taxon>Eukaryota</taxon>
        <taxon>Sar</taxon>
        <taxon>Stramenopiles</taxon>
        <taxon>Ochrophyta</taxon>
        <taxon>Bacillariophyta</taxon>
        <taxon>Coscinodiscophyceae</taxon>
        <taxon>Rhizosoleniophycidae</taxon>
        <taxon>Rhizosoleniales</taxon>
        <taxon>Rhizosoleniaceae</taxon>
        <taxon>Proboscia</taxon>
    </lineage>
</organism>
<evidence type="ECO:0000256" key="5">
    <source>
        <dbReference type="ARBA" id="ARBA00022741"/>
    </source>
</evidence>
<sequence length="319" mass="36183">MSKDEKLHPETNSFGKSAVDVNVAQKVLHRDENAIHFKRRKIALEGFKDLHVVLDFDHTLTSSFTVGGERCHECHDIIHNIGVACANAGDDYDDEWATFREEIDRMWSDAEAGLHSGGLREWWERFNEIMVRHNFSRENLILAVDSANTIMRPGACELLDLLKRNNVRTTIVSAGIHDVIEECFKRRFGVDLHENVRIVANVPVWDKDILQGWKGPLIFSRNKAEVLNALGYCSKDDFMKLPKNIILAGNSVGDVDCLHGITHECNLTFGFLNKEATDDSSALALSKFQENYDLVECGKDADFGYLMQFLSMIENQSEH</sequence>
<evidence type="ECO:0000256" key="2">
    <source>
        <dbReference type="ARBA" id="ARBA00008389"/>
    </source>
</evidence>
<evidence type="ECO:0000256" key="3">
    <source>
        <dbReference type="ARBA" id="ARBA00012643"/>
    </source>
</evidence>
<keyword evidence="8" id="KW-0546">Nucleotide metabolism</keyword>
<dbReference type="GO" id="GO:0009117">
    <property type="term" value="P:nucleotide metabolic process"/>
    <property type="evidence" value="ECO:0007669"/>
    <property type="project" value="UniProtKB-KW"/>
</dbReference>
<name>A0A7S0CAN0_9STRA</name>
<comment type="catalytic activity">
    <reaction evidence="1">
        <text>a ribonucleoside 5'-phosphate + H2O = a ribonucleoside + phosphate</text>
        <dbReference type="Rhea" id="RHEA:12484"/>
        <dbReference type="ChEBI" id="CHEBI:15377"/>
        <dbReference type="ChEBI" id="CHEBI:18254"/>
        <dbReference type="ChEBI" id="CHEBI:43474"/>
        <dbReference type="ChEBI" id="CHEBI:58043"/>
        <dbReference type="EC" id="3.1.3.5"/>
    </reaction>
</comment>
<protein>
    <recommendedName>
        <fullName evidence="3">5'-nucleotidase</fullName>
        <ecNumber evidence="3">3.1.3.5</ecNumber>
    </recommendedName>
</protein>
<proteinExistence type="inferred from homology"/>
<dbReference type="SUPFAM" id="SSF56784">
    <property type="entry name" value="HAD-like"/>
    <property type="match status" value="1"/>
</dbReference>
<evidence type="ECO:0000256" key="4">
    <source>
        <dbReference type="ARBA" id="ARBA00022723"/>
    </source>
</evidence>
<evidence type="ECO:0000256" key="8">
    <source>
        <dbReference type="ARBA" id="ARBA00023080"/>
    </source>
</evidence>
<gene>
    <name evidence="9" type="ORF">PINE0816_LOCUS12910</name>
</gene>
<dbReference type="GO" id="GO:0005737">
    <property type="term" value="C:cytoplasm"/>
    <property type="evidence" value="ECO:0007669"/>
    <property type="project" value="InterPro"/>
</dbReference>
<keyword evidence="7" id="KW-0460">Magnesium</keyword>
<dbReference type="GO" id="GO:0000287">
    <property type="term" value="F:magnesium ion binding"/>
    <property type="evidence" value="ECO:0007669"/>
    <property type="project" value="InterPro"/>
</dbReference>
<accession>A0A7S0CAN0</accession>
<dbReference type="PANTHER" id="PTHR13045:SF0">
    <property type="entry name" value="7-METHYLGUANOSINE PHOSPHATE-SPECIFIC 5'-NUCLEOTIDASE"/>
    <property type="match status" value="1"/>
</dbReference>
<keyword evidence="5" id="KW-0547">Nucleotide-binding</keyword>
<dbReference type="Pfam" id="PF05822">
    <property type="entry name" value="UMPH-1"/>
    <property type="match status" value="1"/>
</dbReference>
<dbReference type="EMBL" id="HBEL01027946">
    <property type="protein sequence ID" value="CAD8416775.1"/>
    <property type="molecule type" value="Transcribed_RNA"/>
</dbReference>
<dbReference type="GO" id="GO:0008253">
    <property type="term" value="F:5'-nucleotidase activity"/>
    <property type="evidence" value="ECO:0007669"/>
    <property type="project" value="UniProtKB-EC"/>
</dbReference>
<keyword evidence="6" id="KW-0378">Hydrolase</keyword>
<dbReference type="InterPro" id="IPR006434">
    <property type="entry name" value="Pyrimidine_nucleotidase_eu"/>
</dbReference>
<evidence type="ECO:0000256" key="7">
    <source>
        <dbReference type="ARBA" id="ARBA00022842"/>
    </source>
</evidence>
<dbReference type="GO" id="GO:0000166">
    <property type="term" value="F:nucleotide binding"/>
    <property type="evidence" value="ECO:0007669"/>
    <property type="project" value="UniProtKB-KW"/>
</dbReference>
<dbReference type="InterPro" id="IPR023214">
    <property type="entry name" value="HAD_sf"/>
</dbReference>
<dbReference type="EC" id="3.1.3.5" evidence="3"/>
<reference evidence="9" key="1">
    <citation type="submission" date="2021-01" db="EMBL/GenBank/DDBJ databases">
        <authorList>
            <person name="Corre E."/>
            <person name="Pelletier E."/>
            <person name="Niang G."/>
            <person name="Scheremetjew M."/>
            <person name="Finn R."/>
            <person name="Kale V."/>
            <person name="Holt S."/>
            <person name="Cochrane G."/>
            <person name="Meng A."/>
            <person name="Brown T."/>
            <person name="Cohen L."/>
        </authorList>
    </citation>
    <scope>NUCLEOTIDE SEQUENCE</scope>
    <source>
        <strain evidence="9">CCAP1064/1</strain>
    </source>
</reference>
<dbReference type="Gene3D" id="3.40.50.1000">
    <property type="entry name" value="HAD superfamily/HAD-like"/>
    <property type="match status" value="1"/>
</dbReference>